<dbReference type="InterPro" id="IPR046109">
    <property type="entry name" value="DUF6046"/>
</dbReference>
<feature type="domain" description="DUF6046" evidence="1">
    <location>
        <begin position="94"/>
        <end position="212"/>
    </location>
</feature>
<organism evidence="2 3">
    <name type="scientific">Segatella copri</name>
    <dbReference type="NCBI Taxonomy" id="165179"/>
    <lineage>
        <taxon>Bacteria</taxon>
        <taxon>Pseudomonadati</taxon>
        <taxon>Bacteroidota</taxon>
        <taxon>Bacteroidia</taxon>
        <taxon>Bacteroidales</taxon>
        <taxon>Prevotellaceae</taxon>
        <taxon>Segatella</taxon>
    </lineage>
</organism>
<name>A0AA92TVY8_9BACT</name>
<evidence type="ECO:0000313" key="3">
    <source>
        <dbReference type="Proteomes" id="UP000283785"/>
    </source>
</evidence>
<protein>
    <recommendedName>
        <fullName evidence="1">DUF6046 domain-containing protein</fullName>
    </recommendedName>
</protein>
<dbReference type="Proteomes" id="UP000283785">
    <property type="component" value="Unassembled WGS sequence"/>
</dbReference>
<evidence type="ECO:0000259" key="1">
    <source>
        <dbReference type="Pfam" id="PF19512"/>
    </source>
</evidence>
<sequence>MSTTNRFILQNLALRAMGLTKVPPYWLFRENNFHGVNLGYMSAAKTIPDSSGFDVETMSDAELEDVVRTNATGVPMILPLRFQLEESGAQEWLFPMEPMISVNGQNILVRRNVSKGKIRGSIKERWTQDDYSVRIEGILMGMDGKYPEADVAKLRSFCEAGHVKALNPLLEIFGISQLAIESWDIPFTSGTINQNYTIQAYSDDIYKLLLSRDDLNA</sequence>
<reference evidence="2 3" key="1">
    <citation type="submission" date="2018-08" db="EMBL/GenBank/DDBJ databases">
        <title>A genome reference for cultivated species of the human gut microbiota.</title>
        <authorList>
            <person name="Zou Y."/>
            <person name="Xue W."/>
            <person name="Luo G."/>
        </authorList>
    </citation>
    <scope>NUCLEOTIDE SEQUENCE [LARGE SCALE GENOMIC DNA]</scope>
    <source>
        <strain evidence="2 3">AF12-50</strain>
    </source>
</reference>
<gene>
    <name evidence="2" type="ORF">DWV76_13860</name>
</gene>
<dbReference type="EMBL" id="QSAG01000037">
    <property type="protein sequence ID" value="RGW40681.1"/>
    <property type="molecule type" value="Genomic_DNA"/>
</dbReference>
<dbReference type="AlphaFoldDB" id="A0AA92TVY8"/>
<dbReference type="RefSeq" id="WP_147347046.1">
    <property type="nucleotide sequence ID" value="NZ_QSAG01000037.1"/>
</dbReference>
<accession>A0AA92TVY8</accession>
<dbReference type="Pfam" id="PF19512">
    <property type="entry name" value="DUF6046"/>
    <property type="match status" value="1"/>
</dbReference>
<comment type="caution">
    <text evidence="2">The sequence shown here is derived from an EMBL/GenBank/DDBJ whole genome shotgun (WGS) entry which is preliminary data.</text>
</comment>
<proteinExistence type="predicted"/>
<evidence type="ECO:0000313" key="2">
    <source>
        <dbReference type="EMBL" id="RGW40681.1"/>
    </source>
</evidence>